<reference evidence="3 4" key="1">
    <citation type="submission" date="2019-03" db="EMBL/GenBank/DDBJ databases">
        <title>Genomic Encyclopedia of Type Strains, Phase IV (KMG-IV): sequencing the most valuable type-strain genomes for metagenomic binning, comparative biology and taxonomic classification.</title>
        <authorList>
            <person name="Goeker M."/>
        </authorList>
    </citation>
    <scope>NUCLEOTIDE SEQUENCE [LARGE SCALE GENOMIC DNA]</scope>
    <source>
        <strain evidence="3 4">DSM 15969</strain>
    </source>
</reference>
<comment type="caution">
    <text evidence="3">The sequence shown here is derived from an EMBL/GenBank/DDBJ whole genome shotgun (WGS) entry which is preliminary data.</text>
</comment>
<keyword evidence="1" id="KW-0472">Membrane</keyword>
<feature type="transmembrane region" description="Helical" evidence="1">
    <location>
        <begin position="96"/>
        <end position="123"/>
    </location>
</feature>
<sequence length="432" mass="46738">MSIALLIVLIMIAAIVLGYFTEINIGFYALAAAYVVGAFVMDLKVNDIIAMWPLRIFFIIFAVTLFYSFAILNGTLEKLAMNILYRCRKYPESLPFVVYFVSMLMSGMGAGMYPVLAFMCPLTMMLCEKTGMSRLLGAMAVCMGAIGGAYFITSVSGVIVRELIIKAGYAEQAASYGMTVFVITLFLSFAQLFGIYLFTRRKLEVSSETIEKPEPFTREQKINLYLIIAVMVAVLAPSIAGLIVGKTPFVKLLQSKIDIGMVAILASVVAFLFKIGDEKEVLKKVPWDLIILLCGVGILIDIAVKAGTLKILESWIGSNVPGYLLAVCLVVVSGIFSVFSSTLGVVLPTLYPMVPALASASGVSPVILFEAVLIGSLATGMAPFSTGGSLTLAGCPNDAARKELFPKLLFVLPPVQLLIVSILVWLFSIFYN</sequence>
<evidence type="ECO:0000259" key="2">
    <source>
        <dbReference type="Pfam" id="PF07158"/>
    </source>
</evidence>
<evidence type="ECO:0000256" key="1">
    <source>
        <dbReference type="SAM" id="Phobius"/>
    </source>
</evidence>
<dbReference type="Proteomes" id="UP000295063">
    <property type="component" value="Unassembled WGS sequence"/>
</dbReference>
<feature type="transmembrane region" description="Helical" evidence="1">
    <location>
        <begin position="324"/>
        <end position="351"/>
    </location>
</feature>
<dbReference type="AlphaFoldDB" id="A0A4V2Q8X1"/>
<feature type="transmembrane region" description="Helical" evidence="1">
    <location>
        <begin position="257"/>
        <end position="273"/>
    </location>
</feature>
<organism evidence="3 4">
    <name type="scientific">Anaerospora hongkongensis</name>
    <dbReference type="NCBI Taxonomy" id="244830"/>
    <lineage>
        <taxon>Bacteria</taxon>
        <taxon>Bacillati</taxon>
        <taxon>Bacillota</taxon>
        <taxon>Negativicutes</taxon>
        <taxon>Selenomonadales</taxon>
        <taxon>Sporomusaceae</taxon>
        <taxon>Anaerospora</taxon>
    </lineage>
</organism>
<keyword evidence="1" id="KW-1133">Transmembrane helix</keyword>
<accession>A0A4V2Q8X1</accession>
<dbReference type="Pfam" id="PF07158">
    <property type="entry name" value="MatC_N"/>
    <property type="match status" value="2"/>
</dbReference>
<feature type="domain" description="Dicarboxylate carrier MatC N-terminal" evidence="2">
    <location>
        <begin position="254"/>
        <end position="378"/>
    </location>
</feature>
<feature type="transmembrane region" description="Helical" evidence="1">
    <location>
        <begin position="135"/>
        <end position="153"/>
    </location>
</feature>
<evidence type="ECO:0000313" key="3">
    <source>
        <dbReference type="EMBL" id="TCL38859.1"/>
    </source>
</evidence>
<feature type="domain" description="Dicarboxylate carrier MatC N-terminal" evidence="2">
    <location>
        <begin position="1"/>
        <end position="149"/>
    </location>
</feature>
<feature type="transmembrane region" description="Helical" evidence="1">
    <location>
        <begin position="28"/>
        <end position="45"/>
    </location>
</feature>
<dbReference type="RefSeq" id="WP_132077263.1">
    <property type="nucleotide sequence ID" value="NZ_SLUI01000003.1"/>
</dbReference>
<feature type="transmembrane region" description="Helical" evidence="1">
    <location>
        <begin position="57"/>
        <end position="76"/>
    </location>
</feature>
<feature type="transmembrane region" description="Helical" evidence="1">
    <location>
        <begin position="285"/>
        <end position="304"/>
    </location>
</feature>
<dbReference type="OrthoDB" id="2814158at2"/>
<keyword evidence="1" id="KW-0812">Transmembrane</keyword>
<feature type="transmembrane region" description="Helical" evidence="1">
    <location>
        <begin position="363"/>
        <end position="384"/>
    </location>
</feature>
<dbReference type="EMBL" id="SLUI01000003">
    <property type="protein sequence ID" value="TCL38859.1"/>
    <property type="molecule type" value="Genomic_DNA"/>
</dbReference>
<evidence type="ECO:0000313" key="4">
    <source>
        <dbReference type="Proteomes" id="UP000295063"/>
    </source>
</evidence>
<dbReference type="InterPro" id="IPR009827">
    <property type="entry name" value="MatC_N"/>
</dbReference>
<feature type="transmembrane region" description="Helical" evidence="1">
    <location>
        <begin position="222"/>
        <end position="245"/>
    </location>
</feature>
<gene>
    <name evidence="3" type="ORF">EV210_103343</name>
</gene>
<keyword evidence="4" id="KW-1185">Reference proteome</keyword>
<feature type="transmembrane region" description="Helical" evidence="1">
    <location>
        <begin position="173"/>
        <end position="198"/>
    </location>
</feature>
<proteinExistence type="predicted"/>
<feature type="transmembrane region" description="Helical" evidence="1">
    <location>
        <begin position="404"/>
        <end position="431"/>
    </location>
</feature>
<name>A0A4V2Q8X1_9FIRM</name>
<protein>
    <submittedName>
        <fullName evidence="3">Di/tricarboxylate transporter</fullName>
    </submittedName>
</protein>